<dbReference type="InterPro" id="IPR036396">
    <property type="entry name" value="Cyt_P450_sf"/>
</dbReference>
<feature type="domain" description="Reverse transcriptase Ty1/copia-type" evidence="1">
    <location>
        <begin position="616"/>
        <end position="681"/>
    </location>
</feature>
<dbReference type="SUPFAM" id="SSF48264">
    <property type="entry name" value="Cytochrome P450"/>
    <property type="match status" value="1"/>
</dbReference>
<organism evidence="2">
    <name type="scientific">Salix viminalis</name>
    <name type="common">Common osier</name>
    <name type="synonym">Basket willow</name>
    <dbReference type="NCBI Taxonomy" id="40686"/>
    <lineage>
        <taxon>Eukaryota</taxon>
        <taxon>Viridiplantae</taxon>
        <taxon>Streptophyta</taxon>
        <taxon>Embryophyta</taxon>
        <taxon>Tracheophyta</taxon>
        <taxon>Spermatophyta</taxon>
        <taxon>Magnoliopsida</taxon>
        <taxon>eudicotyledons</taxon>
        <taxon>Gunneridae</taxon>
        <taxon>Pentapetalae</taxon>
        <taxon>rosids</taxon>
        <taxon>fabids</taxon>
        <taxon>Malpighiales</taxon>
        <taxon>Salicaceae</taxon>
        <taxon>Saliceae</taxon>
        <taxon>Salix</taxon>
    </lineage>
</organism>
<proteinExistence type="predicted"/>
<accession>A0A6N2ML41</accession>
<dbReference type="Pfam" id="PF00067">
    <property type="entry name" value="p450"/>
    <property type="match status" value="1"/>
</dbReference>
<name>A0A6N2ML41_SALVM</name>
<dbReference type="Pfam" id="PF14223">
    <property type="entry name" value="Retrotran_gag_2"/>
    <property type="match status" value="1"/>
</dbReference>
<dbReference type="Pfam" id="PF07727">
    <property type="entry name" value="RVT_2"/>
    <property type="match status" value="1"/>
</dbReference>
<evidence type="ECO:0000259" key="1">
    <source>
        <dbReference type="Pfam" id="PF07727"/>
    </source>
</evidence>
<sequence length="814" mass="92841">MSRFNPLRNLAIVASLFSTTLARHCYHHLFVIFMYCLTTLLDHLEHVIGPCWCFWAGPHQEVFLLLDESFSLSSLIAGDLMDAIVPPSIIPIVALIFEEFLLPTGKKRKNLPPSLPSIPIIGHLHLLKQPIHRTLENLSTIYGPIVFLRFGSRSVILVSSPSLAEQCFTKNDINFVNRPPFLYGKHLHYNFTTVASEQCDARKAANWCFSCTDISMQNSRGTHTTNHPNYGDHWRNFCHICAIEIFSSSGIRRDEIKQLARRLQQVSSNGFSKLITCSNAAYFVLLVAAYYVIMESISWLKNSNRSLGAVEEDLLLSCMQIKTHKELKTKKSKAKACLFAADFELQKMKESETIKMYLDRLLGIAHKVRLLGSDFSDSRIVEKLLVTEPERYEATITTLENTKDLSRFLWQTAKKEVLRANILLSSLQQGRTPPFKCWRRPDAKCSKCNLLGHGAMICRGKTQQQQQQQEMAAQVAEQEDEDKFFVASCFQRQVVLYVPEINQNLLSVGQLIERGLKVIFEEGCCQILDANREEILKPVFQTEEEEEAEPWQADLKDDLPIRGTRLIQDIYQRCNVAVCEPADYLEAVKMKSAEGNGRGLSMIEIWELVDRPQNRKGYAQIFGVDYSDRFAPVARLDTISLVFALAAQNGWKVFQLDVKSAFLNGSLHEEIYVDQPEGFAEQDLGLMSYFLGMEIKQEENEVFICQWKYAKEILKKFHMEDCKFMHCASENHLKTAKRVIRYIKGTVAFAWDQEFFHGVQRSSKLWHSQLLRLNVAATATTNQASFMGGLRISRSNISFERSAEGSEISLITAN</sequence>
<dbReference type="GO" id="GO:0016705">
    <property type="term" value="F:oxidoreductase activity, acting on paired donors, with incorporation or reduction of molecular oxygen"/>
    <property type="evidence" value="ECO:0007669"/>
    <property type="project" value="InterPro"/>
</dbReference>
<gene>
    <name evidence="2" type="ORF">SVIM_LOCUS389348</name>
</gene>
<dbReference type="Gene3D" id="1.10.630.10">
    <property type="entry name" value="Cytochrome P450"/>
    <property type="match status" value="1"/>
</dbReference>
<dbReference type="GO" id="GO:0020037">
    <property type="term" value="F:heme binding"/>
    <property type="evidence" value="ECO:0007669"/>
    <property type="project" value="InterPro"/>
</dbReference>
<dbReference type="InterPro" id="IPR013103">
    <property type="entry name" value="RVT_2"/>
</dbReference>
<reference evidence="2" key="1">
    <citation type="submission" date="2019-03" db="EMBL/GenBank/DDBJ databases">
        <authorList>
            <person name="Mank J."/>
            <person name="Almeida P."/>
        </authorList>
    </citation>
    <scope>NUCLEOTIDE SEQUENCE</scope>
    <source>
        <strain evidence="2">78183</strain>
    </source>
</reference>
<dbReference type="PANTHER" id="PTHR24281">
    <property type="entry name" value="STEROID 21-HYDROXYLASE-RELATED"/>
    <property type="match status" value="1"/>
</dbReference>
<dbReference type="InterPro" id="IPR001128">
    <property type="entry name" value="Cyt_P450"/>
</dbReference>
<dbReference type="GO" id="GO:0004497">
    <property type="term" value="F:monooxygenase activity"/>
    <property type="evidence" value="ECO:0007669"/>
    <property type="project" value="InterPro"/>
</dbReference>
<dbReference type="AlphaFoldDB" id="A0A6N2ML41"/>
<dbReference type="GO" id="GO:0005506">
    <property type="term" value="F:iron ion binding"/>
    <property type="evidence" value="ECO:0007669"/>
    <property type="project" value="InterPro"/>
</dbReference>
<dbReference type="EMBL" id="CAADRP010001872">
    <property type="protein sequence ID" value="VFU55070.1"/>
    <property type="molecule type" value="Genomic_DNA"/>
</dbReference>
<evidence type="ECO:0000313" key="2">
    <source>
        <dbReference type="EMBL" id="VFU55070.1"/>
    </source>
</evidence>
<protein>
    <recommendedName>
        <fullName evidence="1">Reverse transcriptase Ty1/copia-type domain-containing protein</fullName>
    </recommendedName>
</protein>